<dbReference type="AlphaFoldDB" id="A0A4U5V601"/>
<proteinExistence type="predicted"/>
<dbReference type="Proteomes" id="UP000298787">
    <property type="component" value="Chromosome 15"/>
</dbReference>
<accession>A0A4U5V601</accession>
<name>A0A4U5V601_COLLU</name>
<feature type="region of interest" description="Disordered" evidence="1">
    <location>
        <begin position="57"/>
        <end position="76"/>
    </location>
</feature>
<evidence type="ECO:0000313" key="2">
    <source>
        <dbReference type="EMBL" id="TKS83089.1"/>
    </source>
</evidence>
<evidence type="ECO:0000313" key="3">
    <source>
        <dbReference type="Proteomes" id="UP000298787"/>
    </source>
</evidence>
<gene>
    <name evidence="2" type="ORF">D9C73_017199</name>
</gene>
<organism evidence="2 3">
    <name type="scientific">Collichthys lucidus</name>
    <name type="common">Big head croaker</name>
    <name type="synonym">Sciaena lucida</name>
    <dbReference type="NCBI Taxonomy" id="240159"/>
    <lineage>
        <taxon>Eukaryota</taxon>
        <taxon>Metazoa</taxon>
        <taxon>Chordata</taxon>
        <taxon>Craniata</taxon>
        <taxon>Vertebrata</taxon>
        <taxon>Euteleostomi</taxon>
        <taxon>Actinopterygii</taxon>
        <taxon>Neopterygii</taxon>
        <taxon>Teleostei</taxon>
        <taxon>Neoteleostei</taxon>
        <taxon>Acanthomorphata</taxon>
        <taxon>Eupercaria</taxon>
        <taxon>Sciaenidae</taxon>
        <taxon>Collichthys</taxon>
    </lineage>
</organism>
<sequence length="128" mass="14437">MKMTRAMETSFKLALKKPPSLRTAETDNKSYRGDLWRFRLCPVQIGHLWEFQPSQSRRLPGEVSSGARYEQNRGGDADQRVVDAVFLEHVLVAMFAACVVTFGNICDPKKAIISQHLQAEAFLPVKSL</sequence>
<reference evidence="2 3" key="1">
    <citation type="submission" date="2019-01" db="EMBL/GenBank/DDBJ databases">
        <title>Genome Assembly of Collichthys lucidus.</title>
        <authorList>
            <person name="Cai M."/>
            <person name="Xiao S."/>
        </authorList>
    </citation>
    <scope>NUCLEOTIDE SEQUENCE [LARGE SCALE GENOMIC DNA]</scope>
    <source>
        <strain evidence="2">JT15FE1705JMU</strain>
        <tissue evidence="2">Muscle</tissue>
    </source>
</reference>
<keyword evidence="3" id="KW-1185">Reference proteome</keyword>
<protein>
    <submittedName>
        <fullName evidence="2">Uncharacterized protein</fullName>
    </submittedName>
</protein>
<evidence type="ECO:0000256" key="1">
    <source>
        <dbReference type="SAM" id="MobiDB-lite"/>
    </source>
</evidence>
<dbReference type="EMBL" id="CM014092">
    <property type="protein sequence ID" value="TKS83089.1"/>
    <property type="molecule type" value="Genomic_DNA"/>
</dbReference>